<dbReference type="Pfam" id="PF11391">
    <property type="entry name" value="DUF2798"/>
    <property type="match status" value="1"/>
</dbReference>
<keyword evidence="1" id="KW-0812">Transmembrane</keyword>
<name>A0A3D8LI91_9BACT</name>
<feature type="transmembrane region" description="Helical" evidence="1">
    <location>
        <begin position="42"/>
        <end position="63"/>
    </location>
</feature>
<evidence type="ECO:0000256" key="1">
    <source>
        <dbReference type="SAM" id="Phobius"/>
    </source>
</evidence>
<organism evidence="2 3">
    <name type="scientific">Pontibacter diazotrophicus</name>
    <dbReference type="NCBI Taxonomy" id="1400979"/>
    <lineage>
        <taxon>Bacteria</taxon>
        <taxon>Pseudomonadati</taxon>
        <taxon>Bacteroidota</taxon>
        <taxon>Cytophagia</taxon>
        <taxon>Cytophagales</taxon>
        <taxon>Hymenobacteraceae</taxon>
        <taxon>Pontibacter</taxon>
    </lineage>
</organism>
<dbReference type="EMBL" id="QRGR01000004">
    <property type="protein sequence ID" value="RDV16602.1"/>
    <property type="molecule type" value="Genomic_DNA"/>
</dbReference>
<keyword evidence="3" id="KW-1185">Reference proteome</keyword>
<dbReference type="OrthoDB" id="711736at2"/>
<dbReference type="AlphaFoldDB" id="A0A3D8LI91"/>
<keyword evidence="1" id="KW-1133">Transmembrane helix</keyword>
<protein>
    <submittedName>
        <fullName evidence="2">DUF2798 domain-containing protein</fullName>
    </submittedName>
</protein>
<accession>A0A3D8LI91</accession>
<gene>
    <name evidence="2" type="ORF">DXT99_04815</name>
</gene>
<reference evidence="3" key="1">
    <citation type="submission" date="2018-08" db="EMBL/GenBank/DDBJ databases">
        <authorList>
            <person name="Liu Z.-W."/>
            <person name="Du Z.-J."/>
        </authorList>
    </citation>
    <scope>NUCLEOTIDE SEQUENCE [LARGE SCALE GENOMIC DNA]</scope>
    <source>
        <strain evidence="3">H4X</strain>
    </source>
</reference>
<dbReference type="Proteomes" id="UP000256708">
    <property type="component" value="Unassembled WGS sequence"/>
</dbReference>
<evidence type="ECO:0000313" key="3">
    <source>
        <dbReference type="Proteomes" id="UP000256708"/>
    </source>
</evidence>
<keyword evidence="1" id="KW-0472">Membrane</keyword>
<proteinExistence type="predicted"/>
<sequence length="74" mass="8421">MNKKYLMHIQTLFVVLPMTLIMAFVSVARNHGFDVGWGSKLLHSWTAMAPVAYVTAFFIIPFAKKMADRVASRF</sequence>
<dbReference type="InterPro" id="IPR021529">
    <property type="entry name" value="DUF2798"/>
</dbReference>
<evidence type="ECO:0000313" key="2">
    <source>
        <dbReference type="EMBL" id="RDV16602.1"/>
    </source>
</evidence>
<comment type="caution">
    <text evidence="2">The sequence shown here is derived from an EMBL/GenBank/DDBJ whole genome shotgun (WGS) entry which is preliminary data.</text>
</comment>
<feature type="transmembrane region" description="Helical" evidence="1">
    <location>
        <begin position="12"/>
        <end position="30"/>
    </location>
</feature>